<keyword evidence="2" id="KW-0732">Signal</keyword>
<feature type="region of interest" description="Disordered" evidence="1">
    <location>
        <begin position="26"/>
        <end position="54"/>
    </location>
</feature>
<dbReference type="AlphaFoldDB" id="A0A2M3ZSA3"/>
<evidence type="ECO:0000256" key="1">
    <source>
        <dbReference type="SAM" id="MobiDB-lite"/>
    </source>
</evidence>
<proteinExistence type="predicted"/>
<feature type="signal peptide" evidence="2">
    <location>
        <begin position="1"/>
        <end position="16"/>
    </location>
</feature>
<organism evidence="3">
    <name type="scientific">Anopheles braziliensis</name>
    <dbReference type="NCBI Taxonomy" id="58242"/>
    <lineage>
        <taxon>Eukaryota</taxon>
        <taxon>Metazoa</taxon>
        <taxon>Ecdysozoa</taxon>
        <taxon>Arthropoda</taxon>
        <taxon>Hexapoda</taxon>
        <taxon>Insecta</taxon>
        <taxon>Pterygota</taxon>
        <taxon>Neoptera</taxon>
        <taxon>Endopterygota</taxon>
        <taxon>Diptera</taxon>
        <taxon>Nematocera</taxon>
        <taxon>Culicoidea</taxon>
        <taxon>Culicidae</taxon>
        <taxon>Anophelinae</taxon>
        <taxon>Anopheles</taxon>
    </lineage>
</organism>
<reference evidence="3" key="1">
    <citation type="submission" date="2018-01" db="EMBL/GenBank/DDBJ databases">
        <title>An insight into the sialome of Amazonian anophelines.</title>
        <authorList>
            <person name="Ribeiro J.M."/>
            <person name="Scarpassa V."/>
            <person name="Calvo E."/>
        </authorList>
    </citation>
    <scope>NUCLEOTIDE SEQUENCE</scope>
    <source>
        <tissue evidence="3">Salivary glands</tissue>
    </source>
</reference>
<evidence type="ECO:0000256" key="2">
    <source>
        <dbReference type="SAM" id="SignalP"/>
    </source>
</evidence>
<name>A0A2M3ZSA3_9DIPT</name>
<evidence type="ECO:0000313" key="3">
    <source>
        <dbReference type="EMBL" id="MBW31320.1"/>
    </source>
</evidence>
<feature type="chain" id="PRO_5014895384" evidence="2">
    <location>
        <begin position="17"/>
        <end position="72"/>
    </location>
</feature>
<accession>A0A2M3ZSA3</accession>
<sequence>MIRLELLATIMSVTWSSVLPSTSIPFTSSTSSLTASRPVLSAKPPGTRREMKIPGSFSSPFEVTRIDVPSRM</sequence>
<dbReference type="EMBL" id="GGFM01010569">
    <property type="protein sequence ID" value="MBW31320.1"/>
    <property type="molecule type" value="Transcribed_RNA"/>
</dbReference>
<protein>
    <submittedName>
        <fullName evidence="3">Putative secreted peptide</fullName>
    </submittedName>
</protein>